<keyword evidence="2" id="KW-0328">Glycosyltransferase</keyword>
<evidence type="ECO:0000256" key="3">
    <source>
        <dbReference type="ARBA" id="ARBA00022679"/>
    </source>
</evidence>
<evidence type="ECO:0000256" key="5">
    <source>
        <dbReference type="ARBA" id="ARBA00022985"/>
    </source>
</evidence>
<organism evidence="9 10">
    <name type="scientific">Simkania negevensis</name>
    <dbReference type="NCBI Taxonomy" id="83561"/>
    <lineage>
        <taxon>Bacteria</taxon>
        <taxon>Pseudomonadati</taxon>
        <taxon>Chlamydiota</taxon>
        <taxon>Chlamydiia</taxon>
        <taxon>Parachlamydiales</taxon>
        <taxon>Simkaniaceae</taxon>
        <taxon>Simkania</taxon>
    </lineage>
</organism>
<comment type="caution">
    <text evidence="9">The sequence shown here is derived from an EMBL/GenBank/DDBJ whole genome shotgun (WGS) entry which is preliminary data.</text>
</comment>
<dbReference type="PANTHER" id="PTHR48090:SF3">
    <property type="entry name" value="UNDECAPRENYL-PHOSPHATE 4-DEOXY-4-FORMAMIDO-L-ARABINOSE TRANSFERASE"/>
    <property type="match status" value="1"/>
</dbReference>
<evidence type="ECO:0000313" key="10">
    <source>
        <dbReference type="Proteomes" id="UP000722121"/>
    </source>
</evidence>
<dbReference type="Pfam" id="PF00535">
    <property type="entry name" value="Glycos_transf_2"/>
    <property type="match status" value="1"/>
</dbReference>
<evidence type="ECO:0000256" key="2">
    <source>
        <dbReference type="ARBA" id="ARBA00022676"/>
    </source>
</evidence>
<evidence type="ECO:0000256" key="4">
    <source>
        <dbReference type="ARBA" id="ARBA00022692"/>
    </source>
</evidence>
<accession>A0ABS3ASW3</accession>
<keyword evidence="7" id="KW-0472">Membrane</keyword>
<sequence length="111" mass="12334">MKYSIVIPIKDEEENIPLLVREVEEVMGLLGEPWEMICIDDGSQDASLDVLKELASQKAFLRLIVFEKNYGQTSGFDAGFKAAEGEYLITLDADLQNDPSHGKLGVRTQST</sequence>
<protein>
    <submittedName>
        <fullName evidence="9">Glycosyltransferase</fullName>
    </submittedName>
</protein>
<evidence type="ECO:0000256" key="7">
    <source>
        <dbReference type="ARBA" id="ARBA00023136"/>
    </source>
</evidence>
<evidence type="ECO:0000313" key="9">
    <source>
        <dbReference type="EMBL" id="MBN4067453.1"/>
    </source>
</evidence>
<feature type="domain" description="Glycosyltransferase 2-like" evidence="8">
    <location>
        <begin position="4"/>
        <end position="100"/>
    </location>
</feature>
<dbReference type="InterPro" id="IPR050256">
    <property type="entry name" value="Glycosyltransferase_2"/>
</dbReference>
<name>A0ABS3ASW3_9BACT</name>
<keyword evidence="1" id="KW-1003">Cell membrane</keyword>
<keyword evidence="10" id="KW-1185">Reference proteome</keyword>
<gene>
    <name evidence="9" type="ORF">JYU14_05155</name>
</gene>
<dbReference type="Proteomes" id="UP000722121">
    <property type="component" value="Unassembled WGS sequence"/>
</dbReference>
<evidence type="ECO:0000256" key="6">
    <source>
        <dbReference type="ARBA" id="ARBA00022989"/>
    </source>
</evidence>
<evidence type="ECO:0000256" key="1">
    <source>
        <dbReference type="ARBA" id="ARBA00022475"/>
    </source>
</evidence>
<dbReference type="Gene3D" id="3.90.550.10">
    <property type="entry name" value="Spore Coat Polysaccharide Biosynthesis Protein SpsA, Chain A"/>
    <property type="match status" value="1"/>
</dbReference>
<keyword evidence="4" id="KW-0812">Transmembrane</keyword>
<dbReference type="SUPFAM" id="SSF53448">
    <property type="entry name" value="Nucleotide-diphospho-sugar transferases"/>
    <property type="match status" value="1"/>
</dbReference>
<proteinExistence type="predicted"/>
<reference evidence="9 10" key="1">
    <citation type="submission" date="2021-02" db="EMBL/GenBank/DDBJ databases">
        <title>Activity-based single-cell genomes from oceanic crustal fluid captures similar information to metagenomic and metatranscriptomic surveys with orders of magnitude less sampling.</title>
        <authorList>
            <person name="D'Angelo T.S."/>
            <person name="Orcutt B.N."/>
        </authorList>
    </citation>
    <scope>NUCLEOTIDE SEQUENCE [LARGE SCALE GENOMIC DNA]</scope>
    <source>
        <strain evidence="9">AH-315-G07</strain>
    </source>
</reference>
<dbReference type="PANTHER" id="PTHR48090">
    <property type="entry name" value="UNDECAPRENYL-PHOSPHATE 4-DEOXY-4-FORMAMIDO-L-ARABINOSE TRANSFERASE-RELATED"/>
    <property type="match status" value="1"/>
</dbReference>
<dbReference type="InterPro" id="IPR001173">
    <property type="entry name" value="Glyco_trans_2-like"/>
</dbReference>
<dbReference type="EMBL" id="JAFITR010000149">
    <property type="protein sequence ID" value="MBN4067453.1"/>
    <property type="molecule type" value="Genomic_DNA"/>
</dbReference>
<keyword evidence="3" id="KW-0808">Transferase</keyword>
<dbReference type="InterPro" id="IPR029044">
    <property type="entry name" value="Nucleotide-diphossugar_trans"/>
</dbReference>
<keyword evidence="5" id="KW-0448">Lipopolysaccharide biosynthesis</keyword>
<evidence type="ECO:0000259" key="8">
    <source>
        <dbReference type="Pfam" id="PF00535"/>
    </source>
</evidence>
<keyword evidence="6" id="KW-1133">Transmembrane helix</keyword>